<organism evidence="1">
    <name type="scientific">Cacopsylla melanoneura</name>
    <dbReference type="NCBI Taxonomy" id="428564"/>
    <lineage>
        <taxon>Eukaryota</taxon>
        <taxon>Metazoa</taxon>
        <taxon>Ecdysozoa</taxon>
        <taxon>Arthropoda</taxon>
        <taxon>Hexapoda</taxon>
        <taxon>Insecta</taxon>
        <taxon>Pterygota</taxon>
        <taxon>Neoptera</taxon>
        <taxon>Paraneoptera</taxon>
        <taxon>Hemiptera</taxon>
        <taxon>Sternorrhyncha</taxon>
        <taxon>Psylloidea</taxon>
        <taxon>Psyllidae</taxon>
        <taxon>Psyllinae</taxon>
        <taxon>Cacopsylla</taxon>
    </lineage>
</organism>
<reference evidence="1" key="1">
    <citation type="submission" date="2021-05" db="EMBL/GenBank/DDBJ databases">
        <authorList>
            <person name="Alioto T."/>
            <person name="Alioto T."/>
            <person name="Gomez Garrido J."/>
        </authorList>
    </citation>
    <scope>NUCLEOTIDE SEQUENCE</scope>
</reference>
<proteinExistence type="predicted"/>
<name>A0A8D8RE76_9HEMI</name>
<dbReference type="EMBL" id="HBUF01155529">
    <property type="protein sequence ID" value="CAG6649056.1"/>
    <property type="molecule type" value="Transcribed_RNA"/>
</dbReference>
<accession>A0A8D8RE76</accession>
<dbReference type="AlphaFoldDB" id="A0A8D8RE76"/>
<protein>
    <submittedName>
        <fullName evidence="1">Uncharacterized protein</fullName>
    </submittedName>
</protein>
<evidence type="ECO:0000313" key="1">
    <source>
        <dbReference type="EMBL" id="CAG6649056.1"/>
    </source>
</evidence>
<sequence>MDEKDGPLRKRPRQSYLEHNSEWKTLDLTQPGKVVSIGMLKNGNCFILKPINIKKKSVMLKNTCGYDSLSQIICAAACDSDGSRKYCEIWKDQNMEFYRKVMDMISKGVNSNIWNLFGKVLRF</sequence>